<dbReference type="Proteomes" id="UP000707206">
    <property type="component" value="Unassembled WGS sequence"/>
</dbReference>
<reference evidence="3" key="1">
    <citation type="submission" date="2019-07" db="EMBL/GenBank/DDBJ databases">
        <authorList>
            <person name="De-Chao Zhang Q."/>
        </authorList>
    </citation>
    <scope>NUCLEOTIDE SEQUENCE</scope>
    <source>
        <strain evidence="3">TP-CH-4</strain>
    </source>
</reference>
<dbReference type="GO" id="GO:0004016">
    <property type="term" value="F:adenylate cyclase activity"/>
    <property type="evidence" value="ECO:0007669"/>
    <property type="project" value="UniProtKB-ARBA"/>
</dbReference>
<dbReference type="GO" id="GO:0009190">
    <property type="term" value="P:cyclic nucleotide biosynthetic process"/>
    <property type="evidence" value="ECO:0007669"/>
    <property type="project" value="InterPro"/>
</dbReference>
<dbReference type="PROSITE" id="PS50125">
    <property type="entry name" value="GUANYLATE_CYCLASE_2"/>
    <property type="match status" value="1"/>
</dbReference>
<name>A0A967ASC4_9FLAO</name>
<dbReference type="Pfam" id="PF00211">
    <property type="entry name" value="Guanylate_cyc"/>
    <property type="match status" value="1"/>
</dbReference>
<sequence>MGLLQGWIEVVWLRRRFEKQALWVKIVLKTSFYLIFIILFLIGVALVNSLIADESTSEKALNDLQRFVSNFAFWSIIIYIGVTLVLTLFFSEISQYLGNGVLYNFLFGRYHVPKSEIRIFMFLDMRASTSIAERLGHKRYFRLLKTYYADMTEAILDTSGEIYQYVGDEIVVSWQQKKGVRHDNCIRCFKKIKKVFHRKSATYLERFGLVPEFKAGYHIGEVTTGEIGIIKKDIIYTGDVLNTSARIQDQCNGYNADVLISGNLLKELSKDMGTTFVQIGKLTLRGKQEPIELFKMELV</sequence>
<dbReference type="InterPro" id="IPR050697">
    <property type="entry name" value="Adenylyl/Guanylyl_Cyclase_3/4"/>
</dbReference>
<protein>
    <submittedName>
        <fullName evidence="3">Adenylate/guanylate cyclase domain-containing protein</fullName>
    </submittedName>
</protein>
<dbReference type="InterPro" id="IPR001054">
    <property type="entry name" value="A/G_cyclase"/>
</dbReference>
<dbReference type="PANTHER" id="PTHR43081:SF1">
    <property type="entry name" value="ADENYLATE CYCLASE, TERMINAL-DIFFERENTIATION SPECIFIC"/>
    <property type="match status" value="1"/>
</dbReference>
<dbReference type="EMBL" id="VIKU02000002">
    <property type="protein sequence ID" value="NHF59474.1"/>
    <property type="molecule type" value="Genomic_DNA"/>
</dbReference>
<dbReference type="RefSeq" id="WP_166204839.1">
    <property type="nucleotide sequence ID" value="NZ_VIKU02000002.1"/>
</dbReference>
<evidence type="ECO:0000259" key="2">
    <source>
        <dbReference type="PROSITE" id="PS50125"/>
    </source>
</evidence>
<organism evidence="3 4">
    <name type="scientific">Pelagihabitans pacificus</name>
    <dbReference type="NCBI Taxonomy" id="2696054"/>
    <lineage>
        <taxon>Bacteria</taxon>
        <taxon>Pseudomonadati</taxon>
        <taxon>Bacteroidota</taxon>
        <taxon>Flavobacteriia</taxon>
        <taxon>Flavobacteriales</taxon>
        <taxon>Flavobacteriaceae</taxon>
        <taxon>Pelagihabitans</taxon>
    </lineage>
</organism>
<evidence type="ECO:0000313" key="4">
    <source>
        <dbReference type="Proteomes" id="UP000707206"/>
    </source>
</evidence>
<reference evidence="3" key="2">
    <citation type="submission" date="2020-03" db="EMBL/GenBank/DDBJ databases">
        <title>Flavobacteriaceae bacterium strain TP-CH-4, a member of the family Flavobacteriaceae isolated from a deep-sea seamount.</title>
        <authorList>
            <person name="Zhang D.-C."/>
        </authorList>
    </citation>
    <scope>NUCLEOTIDE SEQUENCE</scope>
    <source>
        <strain evidence="3">TP-CH-4</strain>
    </source>
</reference>
<accession>A0A967ASC4</accession>
<dbReference type="GO" id="GO:0035556">
    <property type="term" value="P:intracellular signal transduction"/>
    <property type="evidence" value="ECO:0007669"/>
    <property type="project" value="InterPro"/>
</dbReference>
<evidence type="ECO:0000313" key="3">
    <source>
        <dbReference type="EMBL" id="NHF59474.1"/>
    </source>
</evidence>
<dbReference type="Gene3D" id="3.30.70.1230">
    <property type="entry name" value="Nucleotide cyclase"/>
    <property type="match status" value="1"/>
</dbReference>
<dbReference type="CDD" id="cd07302">
    <property type="entry name" value="CHD"/>
    <property type="match status" value="1"/>
</dbReference>
<comment type="caution">
    <text evidence="3">The sequence shown here is derived from an EMBL/GenBank/DDBJ whole genome shotgun (WGS) entry which is preliminary data.</text>
</comment>
<keyword evidence="1" id="KW-1133">Transmembrane helix</keyword>
<keyword evidence="1" id="KW-0472">Membrane</keyword>
<dbReference type="PANTHER" id="PTHR43081">
    <property type="entry name" value="ADENYLATE CYCLASE, TERMINAL-DIFFERENTIATION SPECIFIC-RELATED"/>
    <property type="match status" value="1"/>
</dbReference>
<feature type="transmembrane region" description="Helical" evidence="1">
    <location>
        <begin position="32"/>
        <end position="51"/>
    </location>
</feature>
<feature type="domain" description="Guanylate cyclase" evidence="2">
    <location>
        <begin position="119"/>
        <end position="248"/>
    </location>
</feature>
<dbReference type="SUPFAM" id="SSF55073">
    <property type="entry name" value="Nucleotide cyclase"/>
    <property type="match status" value="1"/>
</dbReference>
<feature type="transmembrane region" description="Helical" evidence="1">
    <location>
        <begin position="71"/>
        <end position="90"/>
    </location>
</feature>
<gene>
    <name evidence="3" type="ORF">FK220_008990</name>
</gene>
<keyword evidence="4" id="KW-1185">Reference proteome</keyword>
<keyword evidence="1" id="KW-0812">Transmembrane</keyword>
<dbReference type="InterPro" id="IPR029787">
    <property type="entry name" value="Nucleotide_cyclase"/>
</dbReference>
<dbReference type="AlphaFoldDB" id="A0A967ASC4"/>
<evidence type="ECO:0000256" key="1">
    <source>
        <dbReference type="SAM" id="Phobius"/>
    </source>
</evidence>
<proteinExistence type="predicted"/>